<evidence type="ECO:0000256" key="2">
    <source>
        <dbReference type="SAM" id="SignalP"/>
    </source>
</evidence>
<dbReference type="InterPro" id="IPR029000">
    <property type="entry name" value="Cyclophilin-like_dom_sf"/>
</dbReference>
<dbReference type="Pfam" id="PF18050">
    <property type="entry name" value="Cyclophil_like2"/>
    <property type="match status" value="1"/>
</dbReference>
<accession>A0A9X8RA94</accession>
<reference evidence="4 5" key="1">
    <citation type="submission" date="2017-01" db="EMBL/GenBank/DDBJ databases">
        <authorList>
            <person name="Varghese N."/>
            <person name="Submissions S."/>
        </authorList>
    </citation>
    <scope>NUCLEOTIDE SEQUENCE [LARGE SCALE GENOMIC DNA]</scope>
    <source>
        <strain evidence="4 5">RUG2-6</strain>
    </source>
</reference>
<dbReference type="Gene3D" id="2.40.100.20">
    <property type="match status" value="1"/>
</dbReference>
<dbReference type="RefSeq" id="WP_076368784.1">
    <property type="nucleotide sequence ID" value="NZ_FTMX01000004.1"/>
</dbReference>
<evidence type="ECO:0000259" key="3">
    <source>
        <dbReference type="Pfam" id="PF18050"/>
    </source>
</evidence>
<dbReference type="Proteomes" id="UP000185829">
    <property type="component" value="Unassembled WGS sequence"/>
</dbReference>
<comment type="caution">
    <text evidence="4">The sequence shown here is derived from an EMBL/GenBank/DDBJ whole genome shotgun (WGS) entry which is preliminary data.</text>
</comment>
<proteinExistence type="predicted"/>
<evidence type="ECO:0000256" key="1">
    <source>
        <dbReference type="SAM" id="MobiDB-lite"/>
    </source>
</evidence>
<feature type="region of interest" description="Disordered" evidence="1">
    <location>
        <begin position="25"/>
        <end position="50"/>
    </location>
</feature>
<dbReference type="SUPFAM" id="SSF50891">
    <property type="entry name" value="Cyclophilin-like"/>
    <property type="match status" value="1"/>
</dbReference>
<sequence length="171" mass="19276">MKKLLGLAILVMSFLLAACSSNDNNLSETDRSHNASDKSNRAQEEPTEDSLSDIRIKLSFKKEEVLVRMYDNPASRDFLTQLPLTVTFEDYVGKEKISILQKRLSADNEQSRNQPTKGDFAYFSPWGNLAIFYKGLEDSTSDLIILGQIESGKENLENIQSDFTVSIEKVD</sequence>
<feature type="chain" id="PRO_5040927340" description="Cyclophilin-like domain-containing protein" evidence="2">
    <location>
        <begin position="18"/>
        <end position="171"/>
    </location>
</feature>
<dbReference type="PROSITE" id="PS51257">
    <property type="entry name" value="PROKAR_LIPOPROTEIN"/>
    <property type="match status" value="1"/>
</dbReference>
<feature type="signal peptide" evidence="2">
    <location>
        <begin position="1"/>
        <end position="17"/>
    </location>
</feature>
<evidence type="ECO:0000313" key="4">
    <source>
        <dbReference type="EMBL" id="SIR55883.1"/>
    </source>
</evidence>
<dbReference type="EMBL" id="FTMX01000004">
    <property type="protein sequence ID" value="SIR55883.1"/>
    <property type="molecule type" value="Genomic_DNA"/>
</dbReference>
<feature type="compositionally biased region" description="Basic and acidic residues" evidence="1">
    <location>
        <begin position="28"/>
        <end position="44"/>
    </location>
</feature>
<dbReference type="AlphaFoldDB" id="A0A9X8RA94"/>
<dbReference type="InterPro" id="IPR041183">
    <property type="entry name" value="Cyclophilin-like"/>
</dbReference>
<protein>
    <recommendedName>
        <fullName evidence="3">Cyclophilin-like domain-containing protein</fullName>
    </recommendedName>
</protein>
<organism evidence="4 5">
    <name type="scientific">Peribacillus simplex</name>
    <dbReference type="NCBI Taxonomy" id="1478"/>
    <lineage>
        <taxon>Bacteria</taxon>
        <taxon>Bacillati</taxon>
        <taxon>Bacillota</taxon>
        <taxon>Bacilli</taxon>
        <taxon>Bacillales</taxon>
        <taxon>Bacillaceae</taxon>
        <taxon>Peribacillus</taxon>
    </lineage>
</organism>
<feature type="domain" description="Cyclophilin-like" evidence="3">
    <location>
        <begin position="59"/>
        <end position="168"/>
    </location>
</feature>
<name>A0A9X8RA94_9BACI</name>
<evidence type="ECO:0000313" key="5">
    <source>
        <dbReference type="Proteomes" id="UP000185829"/>
    </source>
</evidence>
<keyword evidence="2" id="KW-0732">Signal</keyword>
<gene>
    <name evidence="4" type="ORF">SAMN05878482_104255</name>
</gene>